<reference evidence="1" key="2">
    <citation type="journal article" date="2024" name="Plant">
        <title>Genomic evolution and insights into agronomic trait innovations of Sesamum species.</title>
        <authorList>
            <person name="Miao H."/>
            <person name="Wang L."/>
            <person name="Qu L."/>
            <person name="Liu H."/>
            <person name="Sun Y."/>
            <person name="Le M."/>
            <person name="Wang Q."/>
            <person name="Wei S."/>
            <person name="Zheng Y."/>
            <person name="Lin W."/>
            <person name="Duan Y."/>
            <person name="Cao H."/>
            <person name="Xiong S."/>
            <person name="Wang X."/>
            <person name="Wei L."/>
            <person name="Li C."/>
            <person name="Ma Q."/>
            <person name="Ju M."/>
            <person name="Zhao R."/>
            <person name="Li G."/>
            <person name="Mu C."/>
            <person name="Tian Q."/>
            <person name="Mei H."/>
            <person name="Zhang T."/>
            <person name="Gao T."/>
            <person name="Zhang H."/>
        </authorList>
    </citation>
    <scope>NUCLEOTIDE SEQUENCE</scope>
    <source>
        <strain evidence="1">K16</strain>
    </source>
</reference>
<dbReference type="Proteomes" id="UP001289374">
    <property type="component" value="Unassembled WGS sequence"/>
</dbReference>
<evidence type="ECO:0000313" key="1">
    <source>
        <dbReference type="EMBL" id="KAK4382860.1"/>
    </source>
</evidence>
<evidence type="ECO:0000313" key="2">
    <source>
        <dbReference type="Proteomes" id="UP001289374"/>
    </source>
</evidence>
<keyword evidence="2" id="KW-1185">Reference proteome</keyword>
<dbReference type="Gene3D" id="3.60.10.10">
    <property type="entry name" value="Endonuclease/exonuclease/phosphatase"/>
    <property type="match status" value="1"/>
</dbReference>
<dbReference type="InterPro" id="IPR036691">
    <property type="entry name" value="Endo/exonu/phosph_ase_sf"/>
</dbReference>
<dbReference type="PANTHER" id="PTHR33710">
    <property type="entry name" value="BNAC02G09200D PROTEIN"/>
    <property type="match status" value="1"/>
</dbReference>
<sequence length="293" mass="33356">MDTLCLQNVKIRKIFSGACRQRLCVRGSSWVTSIEILDKHEKQGMNDRAQWQIEAFKRCFEDCGLSDSGFTGHKFTWCNNRIFLPTFRERLDRICKDQWWVSLFPNTLVKHETVTLSDHSALILDLDGAVVAEGWSGGIGDSPSVAFCSKGDFHFYYPDPRCDRLLLDVFNAYERGIHQGDPLFPYLFMFCVEVLSNMILAEEWKGHLIGVVVCRSGPGVSHLLYADDILIFCRAMAEELFKNTPVAIREELGGIPGVLVASQHAKYLGLPAVVKRSKKEVFEGLKDRIWRKM</sequence>
<dbReference type="PANTHER" id="PTHR33710:SF71">
    <property type="entry name" value="ENDONUCLEASE_EXONUCLEASE_PHOSPHATASE DOMAIN-CONTAINING PROTEIN"/>
    <property type="match status" value="1"/>
</dbReference>
<dbReference type="AlphaFoldDB" id="A0AAE1T6N5"/>
<organism evidence="1 2">
    <name type="scientific">Sesamum angolense</name>
    <dbReference type="NCBI Taxonomy" id="2727404"/>
    <lineage>
        <taxon>Eukaryota</taxon>
        <taxon>Viridiplantae</taxon>
        <taxon>Streptophyta</taxon>
        <taxon>Embryophyta</taxon>
        <taxon>Tracheophyta</taxon>
        <taxon>Spermatophyta</taxon>
        <taxon>Magnoliopsida</taxon>
        <taxon>eudicotyledons</taxon>
        <taxon>Gunneridae</taxon>
        <taxon>Pentapetalae</taxon>
        <taxon>asterids</taxon>
        <taxon>lamiids</taxon>
        <taxon>Lamiales</taxon>
        <taxon>Pedaliaceae</taxon>
        <taxon>Sesamum</taxon>
    </lineage>
</organism>
<gene>
    <name evidence="1" type="ORF">Sango_2831700</name>
</gene>
<comment type="caution">
    <text evidence="1">The sequence shown here is derived from an EMBL/GenBank/DDBJ whole genome shotgun (WGS) entry which is preliminary data.</text>
</comment>
<accession>A0AAE1T6N5</accession>
<protein>
    <submittedName>
        <fullName evidence="1">Mitochondrial protein</fullName>
    </submittedName>
</protein>
<dbReference type="SUPFAM" id="SSF56219">
    <property type="entry name" value="DNase I-like"/>
    <property type="match status" value="1"/>
</dbReference>
<dbReference type="EMBL" id="JACGWL010000637">
    <property type="protein sequence ID" value="KAK4382860.1"/>
    <property type="molecule type" value="Genomic_DNA"/>
</dbReference>
<proteinExistence type="predicted"/>
<reference evidence="1" key="1">
    <citation type="submission" date="2020-06" db="EMBL/GenBank/DDBJ databases">
        <authorList>
            <person name="Li T."/>
            <person name="Hu X."/>
            <person name="Zhang T."/>
            <person name="Song X."/>
            <person name="Zhang H."/>
            <person name="Dai N."/>
            <person name="Sheng W."/>
            <person name="Hou X."/>
            <person name="Wei L."/>
        </authorList>
    </citation>
    <scope>NUCLEOTIDE SEQUENCE</scope>
    <source>
        <strain evidence="1">K16</strain>
        <tissue evidence="1">Leaf</tissue>
    </source>
</reference>
<name>A0AAE1T6N5_9LAMI</name>